<feature type="region of interest" description="Disordered" evidence="5">
    <location>
        <begin position="664"/>
        <end position="704"/>
    </location>
</feature>
<dbReference type="AlphaFoldDB" id="A0AA36BMS9"/>
<feature type="region of interest" description="Disordered" evidence="5">
    <location>
        <begin position="852"/>
        <end position="907"/>
    </location>
</feature>
<feature type="domain" description="FAM234A/B beta-propeller" evidence="7">
    <location>
        <begin position="183"/>
        <end position="541"/>
    </location>
</feature>
<reference evidence="8" key="1">
    <citation type="submission" date="2023-08" db="EMBL/GenBank/DDBJ databases">
        <authorList>
            <person name="Alioto T."/>
            <person name="Alioto T."/>
            <person name="Gomez Garrido J."/>
        </authorList>
    </citation>
    <scope>NUCLEOTIDE SEQUENCE</scope>
</reference>
<evidence type="ECO:0000256" key="4">
    <source>
        <dbReference type="ARBA" id="ARBA00023136"/>
    </source>
</evidence>
<feature type="compositionally biased region" description="Gly residues" evidence="5">
    <location>
        <begin position="772"/>
        <end position="785"/>
    </location>
</feature>
<evidence type="ECO:0000256" key="6">
    <source>
        <dbReference type="SAM" id="Phobius"/>
    </source>
</evidence>
<dbReference type="PANTHER" id="PTHR21419:SF36">
    <property type="entry name" value="PROTEIN FAM234A-LIKE"/>
    <property type="match status" value="1"/>
</dbReference>
<evidence type="ECO:0000259" key="7">
    <source>
        <dbReference type="Pfam" id="PF23727"/>
    </source>
</evidence>
<evidence type="ECO:0000256" key="3">
    <source>
        <dbReference type="ARBA" id="ARBA00022989"/>
    </source>
</evidence>
<organism evidence="8 9">
    <name type="scientific">Octopus vulgaris</name>
    <name type="common">Common octopus</name>
    <dbReference type="NCBI Taxonomy" id="6645"/>
    <lineage>
        <taxon>Eukaryota</taxon>
        <taxon>Metazoa</taxon>
        <taxon>Spiralia</taxon>
        <taxon>Lophotrochozoa</taxon>
        <taxon>Mollusca</taxon>
        <taxon>Cephalopoda</taxon>
        <taxon>Coleoidea</taxon>
        <taxon>Octopodiformes</taxon>
        <taxon>Octopoda</taxon>
        <taxon>Incirrata</taxon>
        <taxon>Octopodidae</taxon>
        <taxon>Octopus</taxon>
    </lineage>
</organism>
<dbReference type="GO" id="GO:0016020">
    <property type="term" value="C:membrane"/>
    <property type="evidence" value="ECO:0007669"/>
    <property type="project" value="UniProtKB-SubCell"/>
</dbReference>
<feature type="region of interest" description="Disordered" evidence="5">
    <location>
        <begin position="729"/>
        <end position="785"/>
    </location>
</feature>
<evidence type="ECO:0000313" key="9">
    <source>
        <dbReference type="Proteomes" id="UP001162480"/>
    </source>
</evidence>
<proteinExistence type="predicted"/>
<evidence type="ECO:0000256" key="1">
    <source>
        <dbReference type="ARBA" id="ARBA00004167"/>
    </source>
</evidence>
<dbReference type="SUPFAM" id="SSF69318">
    <property type="entry name" value="Integrin alpha N-terminal domain"/>
    <property type="match status" value="1"/>
</dbReference>
<feature type="compositionally biased region" description="Basic and acidic residues" evidence="5">
    <location>
        <begin position="944"/>
        <end position="965"/>
    </location>
</feature>
<dbReference type="Pfam" id="PF23727">
    <property type="entry name" value="Beta-prop_FAM234A_B"/>
    <property type="match status" value="1"/>
</dbReference>
<dbReference type="InterPro" id="IPR045232">
    <property type="entry name" value="FAM234"/>
</dbReference>
<keyword evidence="4 6" id="KW-0472">Membrane</keyword>
<dbReference type="InterPro" id="IPR055409">
    <property type="entry name" value="Beta-prop_FAM234A_B"/>
</dbReference>
<evidence type="ECO:0000313" key="8">
    <source>
        <dbReference type="EMBL" id="CAI9737235.1"/>
    </source>
</evidence>
<sequence length="1162" mass="130470">MSSTVIFARNSNNNNNNAEQKTSLLRTGSDSSYGADDYDQDCYSDEDVFVDECNEDNASLSKPLMHARSRSRVRPCSRSKVTTRRPPCRCRYLVRPICCFLLLVSTLSTLMVLVLYMVGSFSGDSDNLKKNGKGSWQSTSGQWSSASDYGYLPFDKNVIGCSNVEVEDVWVVGLPKLTTESAIRLVDVNSDGELDIIFGFGTGVDGKNIPEVVCKIYFNNTFPCFGGVMALEGRTGKELWRHYSNHEVYGLNCNSDLNGDNVPDCLAGGRAGVFQVISGRDGTLIWDFGHQKAKNGIMNLYTAQFIRDLDGDGVLDVLAVHGGDPLQQPNSVYRLPGRIVIFSGKAGNVLRWVGVPDKRESYYSPQVYMLPGGTEMVIFGTGGETHPGSLWRISLSDLYAGKIERAQKIYGDDSKGVMTPPVLLDLTGDGVEDIVVPLFNSTVLAIDGLTMAVLWNYSFPSSESYNTPAAGYYNNDDVPDFMVKYAHGPGFPVYYYSQTTILDGRSGKPLISPAIKDTVGAISSPLTISMEGFGNDLFLFWVADCLGHEGERTEFAFVKGTNVHKKSRADFCRMRFKTKGYAKLYATSQHIKAPGKTLYYSEERSKDEHKAWVNTTEEVVKFISSSPEYLDDYLYYLSLTVPVNFGEEDQMKVAEKQRIINEYGPISKESARKQHGKSGESGSAPKKGHVDNQRKSSKQKGSRYYNNYKNIDAARALGGDRGYFLGRGIDTRMSSNSRPTNNRRIINDANGGNGDRINVDSSQYGDFYDTADGGGGGDDGGGGGGGVSVGAGAGAGASYTGLDSSRDYSQDSQDYSLYPYQQNSQNGQDDTGIRQGELRQNSNINRYRNYRNQYSDTDRYNYGRMRQKRIERQPKRITRSDITPDGARKRSQKNIRPSAAENNVSGKHTLQELSNLIMRRKRAIAKQVKDIHTNEQNASQQESTLREKQRITRETRSKKQNEKYSESKIVENLKKLFSLKRNRRHIGPHDTKGLMRLISTGSLVPSNLPPNHPDFNHSIDIVFATYWFYPAETRIILPQDKKCIQQRMDDQSIRFDQTSKYYGMDDDAYEHAITEECLQVHGKKEHHHENYNPYNIPMGQMTLYRLRITCTCKDDHEVKNGTKRCARILPFHDQQWPAYMGSRADSHWLPRQHRRPQSQHRK</sequence>
<dbReference type="EMBL" id="OX597833">
    <property type="protein sequence ID" value="CAI9737235.1"/>
    <property type="molecule type" value="Genomic_DNA"/>
</dbReference>
<protein>
    <recommendedName>
        <fullName evidence="7">FAM234A/B beta-propeller domain-containing protein</fullName>
    </recommendedName>
</protein>
<name>A0AA36BMS9_OCTVU</name>
<dbReference type="InterPro" id="IPR028994">
    <property type="entry name" value="Integrin_alpha_N"/>
</dbReference>
<keyword evidence="2 6" id="KW-0812">Transmembrane</keyword>
<comment type="subcellular location">
    <subcellularLocation>
        <location evidence="1">Membrane</location>
        <topology evidence="1">Single-pass membrane protein</topology>
    </subcellularLocation>
</comment>
<dbReference type="Proteomes" id="UP001162480">
    <property type="component" value="Chromosome 20"/>
</dbReference>
<feature type="compositionally biased region" description="Polar residues" evidence="5">
    <location>
        <begin position="732"/>
        <end position="744"/>
    </location>
</feature>
<accession>A0AA36BMS9</accession>
<feature type="compositionally biased region" description="Polar residues" evidence="5">
    <location>
        <begin position="934"/>
        <end position="943"/>
    </location>
</feature>
<dbReference type="PANTHER" id="PTHR21419">
    <property type="match status" value="1"/>
</dbReference>
<keyword evidence="9" id="KW-1185">Reference proteome</keyword>
<feature type="region of interest" description="Disordered" evidence="5">
    <location>
        <begin position="931"/>
        <end position="965"/>
    </location>
</feature>
<keyword evidence="3 6" id="KW-1133">Transmembrane helix</keyword>
<evidence type="ECO:0000256" key="5">
    <source>
        <dbReference type="SAM" id="MobiDB-lite"/>
    </source>
</evidence>
<gene>
    <name evidence="8" type="ORF">OCTVUL_1B028547</name>
</gene>
<evidence type="ECO:0000256" key="2">
    <source>
        <dbReference type="ARBA" id="ARBA00022692"/>
    </source>
</evidence>
<feature type="region of interest" description="Disordered" evidence="5">
    <location>
        <begin position="9"/>
        <end position="32"/>
    </location>
</feature>
<feature type="transmembrane region" description="Helical" evidence="6">
    <location>
        <begin position="92"/>
        <end position="118"/>
    </location>
</feature>